<dbReference type="EMBL" id="BAAANC010000003">
    <property type="protein sequence ID" value="GAA1549992.1"/>
    <property type="molecule type" value="Genomic_DNA"/>
</dbReference>
<accession>A0ABN2C0D6</accession>
<keyword evidence="1" id="KW-0472">Membrane</keyword>
<organism evidence="2 3">
    <name type="scientific">Kribbella lupini</name>
    <dbReference type="NCBI Taxonomy" id="291602"/>
    <lineage>
        <taxon>Bacteria</taxon>
        <taxon>Bacillati</taxon>
        <taxon>Actinomycetota</taxon>
        <taxon>Actinomycetes</taxon>
        <taxon>Propionibacteriales</taxon>
        <taxon>Kribbellaceae</taxon>
        <taxon>Kribbella</taxon>
    </lineage>
</organism>
<name>A0ABN2C0D6_9ACTN</name>
<keyword evidence="1" id="KW-1133">Transmembrane helix</keyword>
<evidence type="ECO:0000313" key="3">
    <source>
        <dbReference type="Proteomes" id="UP001500363"/>
    </source>
</evidence>
<proteinExistence type="predicted"/>
<keyword evidence="3" id="KW-1185">Reference proteome</keyword>
<sequence length="277" mass="29542">MVTVLGWDAADDKGGSTMTVRSAPAIAGRRGPRTAPAGTGGRVSLRSLLEAGGAAAAVLYVILSIYYDKFYSRLGIEPSDVGLDRTAVISRAVGGVVALICTLFVVGVVYSQLLLAYSFVVQRWTQHFFQKAFPHSKPDLEKLRRHSRFAGALISATLTERPSMSIGRKRSAILAGLLSLLFLAFILRLSWTMVDRAATSAATGRVVRPLTFLGLRVLDVESRPCTAQWLGSAETRPAALNSPDLHCLGTANGTAVFRQGATTITIPAGQVVITLLT</sequence>
<feature type="transmembrane region" description="Helical" evidence="1">
    <location>
        <begin position="48"/>
        <end position="67"/>
    </location>
</feature>
<feature type="transmembrane region" description="Helical" evidence="1">
    <location>
        <begin position="171"/>
        <end position="191"/>
    </location>
</feature>
<comment type="caution">
    <text evidence="2">The sequence shown here is derived from an EMBL/GenBank/DDBJ whole genome shotgun (WGS) entry which is preliminary data.</text>
</comment>
<gene>
    <name evidence="2" type="ORF">GCM10009741_62910</name>
</gene>
<evidence type="ECO:0000313" key="2">
    <source>
        <dbReference type="EMBL" id="GAA1549992.1"/>
    </source>
</evidence>
<feature type="transmembrane region" description="Helical" evidence="1">
    <location>
        <begin position="87"/>
        <end position="120"/>
    </location>
</feature>
<dbReference type="Proteomes" id="UP001500363">
    <property type="component" value="Unassembled WGS sequence"/>
</dbReference>
<reference evidence="2 3" key="1">
    <citation type="journal article" date="2019" name="Int. J. Syst. Evol. Microbiol.">
        <title>The Global Catalogue of Microorganisms (GCM) 10K type strain sequencing project: providing services to taxonomists for standard genome sequencing and annotation.</title>
        <authorList>
            <consortium name="The Broad Institute Genomics Platform"/>
            <consortium name="The Broad Institute Genome Sequencing Center for Infectious Disease"/>
            <person name="Wu L."/>
            <person name="Ma J."/>
        </authorList>
    </citation>
    <scope>NUCLEOTIDE SEQUENCE [LARGE SCALE GENOMIC DNA]</scope>
    <source>
        <strain evidence="2 3">JCM 14303</strain>
    </source>
</reference>
<protein>
    <submittedName>
        <fullName evidence="2">Uncharacterized protein</fullName>
    </submittedName>
</protein>
<evidence type="ECO:0000256" key="1">
    <source>
        <dbReference type="SAM" id="Phobius"/>
    </source>
</evidence>
<keyword evidence="1" id="KW-0812">Transmembrane</keyword>